<dbReference type="SUPFAM" id="SSF56176">
    <property type="entry name" value="FAD-binding/transporter-associated domain-like"/>
    <property type="match status" value="1"/>
</dbReference>
<reference evidence="4 5" key="1">
    <citation type="submission" date="2016-10" db="EMBL/GenBank/DDBJ databases">
        <authorList>
            <person name="de Groot N.N."/>
        </authorList>
    </citation>
    <scope>NUCLEOTIDE SEQUENCE [LARGE SCALE GENOMIC DNA]</scope>
    <source>
        <strain evidence="4 5">DSM 21001</strain>
    </source>
</reference>
<dbReference type="Gene3D" id="3.30.465.10">
    <property type="match status" value="1"/>
</dbReference>
<keyword evidence="2" id="KW-0274">FAD</keyword>
<dbReference type="InterPro" id="IPR016169">
    <property type="entry name" value="FAD-bd_PCMH_sub2"/>
</dbReference>
<feature type="domain" description="FAD-binding PCMH-type" evidence="3">
    <location>
        <begin position="23"/>
        <end position="201"/>
    </location>
</feature>
<evidence type="ECO:0000313" key="4">
    <source>
        <dbReference type="EMBL" id="SFS18122.1"/>
    </source>
</evidence>
<dbReference type="InterPro" id="IPR006094">
    <property type="entry name" value="Oxid_FAD_bind_N"/>
</dbReference>
<gene>
    <name evidence="4" type="ORF">SAMN05421771_3350</name>
</gene>
<keyword evidence="5" id="KW-1185">Reference proteome</keyword>
<dbReference type="OrthoDB" id="9767256at2"/>
<protein>
    <submittedName>
        <fullName evidence="4">Glycolate oxidase FAD binding subunit</fullName>
    </submittedName>
</protein>
<name>A0A1I6MR15_9BACT</name>
<evidence type="ECO:0000256" key="2">
    <source>
        <dbReference type="ARBA" id="ARBA00022827"/>
    </source>
</evidence>
<dbReference type="AlphaFoldDB" id="A0A1I6MR15"/>
<keyword evidence="1" id="KW-0285">Flavoprotein</keyword>
<organism evidence="4 5">
    <name type="scientific">Granulicella pectinivorans</name>
    <dbReference type="NCBI Taxonomy" id="474950"/>
    <lineage>
        <taxon>Bacteria</taxon>
        <taxon>Pseudomonadati</taxon>
        <taxon>Acidobacteriota</taxon>
        <taxon>Terriglobia</taxon>
        <taxon>Terriglobales</taxon>
        <taxon>Acidobacteriaceae</taxon>
        <taxon>Granulicella</taxon>
    </lineage>
</organism>
<dbReference type="GO" id="GO:0003824">
    <property type="term" value="F:catalytic activity"/>
    <property type="evidence" value="ECO:0007669"/>
    <property type="project" value="InterPro"/>
</dbReference>
<dbReference type="InterPro" id="IPR036318">
    <property type="entry name" value="FAD-bd_PCMH-like_sf"/>
</dbReference>
<evidence type="ECO:0000313" key="5">
    <source>
        <dbReference type="Proteomes" id="UP000199024"/>
    </source>
</evidence>
<dbReference type="SUPFAM" id="SSF55103">
    <property type="entry name" value="FAD-linked oxidases, C-terminal domain"/>
    <property type="match status" value="1"/>
</dbReference>
<dbReference type="PANTHER" id="PTHR11748">
    <property type="entry name" value="D-LACTATE DEHYDROGENASE"/>
    <property type="match status" value="1"/>
</dbReference>
<proteinExistence type="predicted"/>
<dbReference type="PROSITE" id="PS51387">
    <property type="entry name" value="FAD_PCMH"/>
    <property type="match status" value="1"/>
</dbReference>
<dbReference type="Pfam" id="PF01565">
    <property type="entry name" value="FAD_binding_4"/>
    <property type="match status" value="1"/>
</dbReference>
<dbReference type="STRING" id="474950.SAMN05421771_3350"/>
<dbReference type="InterPro" id="IPR016164">
    <property type="entry name" value="FAD-linked_Oxase-like_C"/>
</dbReference>
<dbReference type="RefSeq" id="WP_089840806.1">
    <property type="nucleotide sequence ID" value="NZ_FOZL01000001.1"/>
</dbReference>
<dbReference type="PANTHER" id="PTHR11748:SF103">
    <property type="entry name" value="GLYCOLATE OXIDASE SUBUNIT GLCE"/>
    <property type="match status" value="1"/>
</dbReference>
<sequence>MTSISQQSVMEYAASIAGLEHVEATGSACSVAPADAQQAAHLLRYANEKGLVVCIEGAGTKSPWLDEAPAEIRLRTSRMNQVREHTWQDMTCSVDAGCGWQSMQSTLAQHGQHVALDPLWPERATVGGVLGANDSGSLRLRYGGLRDLVIGMTIVLADGTVARSGGKVVKNVAGYDLPKLLCGSFGTLALITEVTFRLHSIARHSSSITVLAASAEPLNDLLLRLLDAHFSVQSMQLRAHKQAFALDVRLAALPEVASTQQDGVIAMAESTGLKTEPSHAGAWAARENLFAGARFVVKATLLPSAIGRTVQAMHDLGGSVVAQATGILTVSFPNNPDVRHLTHLRAQLEAAGGSLTVLIAAGEAVLDRWGTLPSSFPVMRAVKENFDPKRTLNRGRFLGGL</sequence>
<evidence type="ECO:0000256" key="1">
    <source>
        <dbReference type="ARBA" id="ARBA00022630"/>
    </source>
</evidence>
<dbReference type="Proteomes" id="UP000199024">
    <property type="component" value="Unassembled WGS sequence"/>
</dbReference>
<accession>A0A1I6MR15</accession>
<dbReference type="InterPro" id="IPR016166">
    <property type="entry name" value="FAD-bd_PCMH"/>
</dbReference>
<dbReference type="EMBL" id="FOZL01000001">
    <property type="protein sequence ID" value="SFS18122.1"/>
    <property type="molecule type" value="Genomic_DNA"/>
</dbReference>
<dbReference type="GO" id="GO:0071949">
    <property type="term" value="F:FAD binding"/>
    <property type="evidence" value="ECO:0007669"/>
    <property type="project" value="InterPro"/>
</dbReference>
<evidence type="ECO:0000259" key="3">
    <source>
        <dbReference type="PROSITE" id="PS51387"/>
    </source>
</evidence>